<sequence>MDYIKKGMMYVMNTYKRYPVVLERGSGVLVYDTQGREYLDFTSGIAVNNLGHCHPAVVEAIKNQCEKLLHCSNLYWYAPQIELAKLLVENSFGDKVFFCNSGAEANEAAIKLARKYSKKKYGEHKYGIIAASQSFHGRTMGALSATGQPKYHSGFGPLVEGFKHVPFNNFEALKSAVDENTCAIMLEPVQGEGGVYEADQDYLKKVRELCDEKGLLLIFDEIQTGMGRTGKLFAYQHYDVEPDIMTLAKGIAGGLPLGAVVATGNASSGFEPGDHASTFGGNPVSCAAGIAVMKELLNGVVENAEKVGNYLKSRLLELNKSHPSVADVRGKGLMLGIQMAAQDVGPIISKALEKGLLLVAAGNGVVRMLPPLNITIDDAKKAVSIFEEVLTEFEREKQKT</sequence>
<dbReference type="SUPFAM" id="SSF53383">
    <property type="entry name" value="PLP-dependent transferases"/>
    <property type="match status" value="1"/>
</dbReference>
<dbReference type="UniPathway" id="UPA00068">
    <property type="reaction ID" value="UER00109"/>
</dbReference>
<dbReference type="FunFam" id="3.40.640.10:FF:000004">
    <property type="entry name" value="Acetylornithine aminotransferase"/>
    <property type="match status" value="1"/>
</dbReference>
<evidence type="ECO:0000313" key="6">
    <source>
        <dbReference type="EMBL" id="SHM76928.1"/>
    </source>
</evidence>
<dbReference type="HAMAP" id="MF_01107">
    <property type="entry name" value="ArgD_aminotrans_3"/>
    <property type="match status" value="1"/>
</dbReference>
<evidence type="ECO:0000256" key="3">
    <source>
        <dbReference type="ARBA" id="ARBA00022679"/>
    </source>
</evidence>
<keyword evidence="5" id="KW-0963">Cytoplasm</keyword>
<dbReference type="EMBL" id="FRCR01000012">
    <property type="protein sequence ID" value="SHM76928.1"/>
    <property type="molecule type" value="Genomic_DNA"/>
</dbReference>
<dbReference type="GO" id="GO:0006526">
    <property type="term" value="P:L-arginine biosynthetic process"/>
    <property type="evidence" value="ECO:0007669"/>
    <property type="project" value="UniProtKB-UniRule"/>
</dbReference>
<comment type="cofactor">
    <cofactor evidence="5">
        <name>pyridoxal 5'-phosphate</name>
        <dbReference type="ChEBI" id="CHEBI:597326"/>
    </cofactor>
    <text evidence="5">Binds 1 pyridoxal phosphate per subunit.</text>
</comment>
<gene>
    <name evidence="5" type="primary">argD</name>
    <name evidence="6" type="ORF">SAMN05660826_01901</name>
</gene>
<dbReference type="InterPro" id="IPR050103">
    <property type="entry name" value="Class-III_PLP-dep_AT"/>
</dbReference>
<keyword evidence="1 5" id="KW-0032">Aminotransferase</keyword>
<dbReference type="InterPro" id="IPR005814">
    <property type="entry name" value="Aminotrans_3"/>
</dbReference>
<dbReference type="PIRSF" id="PIRSF000521">
    <property type="entry name" value="Transaminase_4ab_Lys_Orn"/>
    <property type="match status" value="1"/>
</dbReference>
<keyword evidence="5" id="KW-0055">Arginine biosynthesis</keyword>
<comment type="pathway">
    <text evidence="5">Amino-acid biosynthesis; L-arginine biosynthesis; N(2)-acetyl-L-ornithine from L-glutamate: step 4/4.</text>
</comment>
<feature type="binding site" evidence="5">
    <location>
        <position position="135"/>
    </location>
    <ligand>
        <name>pyridoxal 5'-phosphate</name>
        <dbReference type="ChEBI" id="CHEBI:597326"/>
    </ligand>
</feature>
<dbReference type="AlphaFoldDB" id="A0A1M7LG62"/>
<keyword evidence="7" id="KW-1185">Reference proteome</keyword>
<proteinExistence type="inferred from homology"/>
<evidence type="ECO:0000256" key="5">
    <source>
        <dbReference type="HAMAP-Rule" id="MF_01107"/>
    </source>
</evidence>
<organism evidence="6 7">
    <name type="scientific">Caldanaerovirga acetigignens</name>
    <dbReference type="NCBI Taxonomy" id="447595"/>
    <lineage>
        <taxon>Bacteria</taxon>
        <taxon>Bacillati</taxon>
        <taxon>Bacillota</taxon>
        <taxon>Clostridia</taxon>
        <taxon>Thermosediminibacterales</taxon>
        <taxon>Thermosediminibacteraceae</taxon>
        <taxon>Caldanaerovirga</taxon>
    </lineage>
</organism>
<feature type="binding site" evidence="5">
    <location>
        <position position="277"/>
    </location>
    <ligand>
        <name>N(2)-acetyl-L-ornithine</name>
        <dbReference type="ChEBI" id="CHEBI:57805"/>
    </ligand>
</feature>
<dbReference type="NCBIfam" id="NF002874">
    <property type="entry name" value="PRK03244.1"/>
    <property type="match status" value="1"/>
</dbReference>
<dbReference type="PROSITE" id="PS00600">
    <property type="entry name" value="AA_TRANSFER_CLASS_3"/>
    <property type="match status" value="1"/>
</dbReference>
<evidence type="ECO:0000313" key="7">
    <source>
        <dbReference type="Proteomes" id="UP000184375"/>
    </source>
</evidence>
<comment type="miscellaneous">
    <text evidence="5">May also have succinyldiaminopimelate aminotransferase activity, thus carrying out the corresponding step in lysine biosynthesis.</text>
</comment>
<dbReference type="NCBIfam" id="NF002325">
    <property type="entry name" value="PRK01278.1"/>
    <property type="match status" value="1"/>
</dbReference>
<dbReference type="InterPro" id="IPR015422">
    <property type="entry name" value="PyrdxlP-dep_Trfase_small"/>
</dbReference>
<protein>
    <recommendedName>
        <fullName evidence="5">Acetylornithine aminotransferase</fullName>
        <shortName evidence="5">ACOAT</shortName>
        <ecNumber evidence="5">2.6.1.11</ecNumber>
    </recommendedName>
</protein>
<dbReference type="InterPro" id="IPR049704">
    <property type="entry name" value="Aminotrans_3_PPA_site"/>
</dbReference>
<dbReference type="Gene3D" id="3.40.640.10">
    <property type="entry name" value="Type I PLP-dependent aspartate aminotransferase-like (Major domain)"/>
    <property type="match status" value="1"/>
</dbReference>
<feature type="modified residue" description="N6-(pyridoxal phosphate)lysine" evidence="5">
    <location>
        <position position="249"/>
    </location>
</feature>
<evidence type="ECO:0000256" key="2">
    <source>
        <dbReference type="ARBA" id="ARBA00022605"/>
    </source>
</evidence>
<dbReference type="RefSeq" id="WP_084098966.1">
    <property type="nucleotide sequence ID" value="NZ_FRCR01000012.1"/>
</dbReference>
<keyword evidence="2 5" id="KW-0028">Amino-acid biosynthesis</keyword>
<dbReference type="Proteomes" id="UP000184375">
    <property type="component" value="Unassembled WGS sequence"/>
</dbReference>
<comment type="subunit">
    <text evidence="5">Homodimer.</text>
</comment>
<dbReference type="STRING" id="447595.SAMN05660826_01901"/>
<dbReference type="NCBIfam" id="TIGR00707">
    <property type="entry name" value="argD"/>
    <property type="match status" value="1"/>
</dbReference>
<feature type="binding site" evidence="5">
    <location>
        <begin position="102"/>
        <end position="103"/>
    </location>
    <ligand>
        <name>pyridoxal 5'-phosphate</name>
        <dbReference type="ChEBI" id="CHEBI:597326"/>
    </ligand>
</feature>
<feature type="binding site" evidence="5">
    <location>
        <begin position="220"/>
        <end position="223"/>
    </location>
    <ligand>
        <name>pyridoxal 5'-phosphate</name>
        <dbReference type="ChEBI" id="CHEBI:597326"/>
    </ligand>
</feature>
<evidence type="ECO:0000256" key="1">
    <source>
        <dbReference type="ARBA" id="ARBA00022576"/>
    </source>
</evidence>
<dbReference type="InterPro" id="IPR015424">
    <property type="entry name" value="PyrdxlP-dep_Trfase"/>
</dbReference>
<dbReference type="PANTHER" id="PTHR11986">
    <property type="entry name" value="AMINOTRANSFERASE CLASS III"/>
    <property type="match status" value="1"/>
</dbReference>
<dbReference type="GO" id="GO:0042802">
    <property type="term" value="F:identical protein binding"/>
    <property type="evidence" value="ECO:0007669"/>
    <property type="project" value="TreeGrafter"/>
</dbReference>
<accession>A0A1M7LG62</accession>
<evidence type="ECO:0000256" key="4">
    <source>
        <dbReference type="ARBA" id="ARBA00022898"/>
    </source>
</evidence>
<dbReference type="Pfam" id="PF00202">
    <property type="entry name" value="Aminotran_3"/>
    <property type="match status" value="1"/>
</dbReference>
<keyword evidence="4 5" id="KW-0663">Pyridoxal phosphate</keyword>
<comment type="subcellular location">
    <subcellularLocation>
        <location evidence="5">Cytoplasm</location>
    </subcellularLocation>
</comment>
<dbReference type="EC" id="2.6.1.11" evidence="5"/>
<dbReference type="GO" id="GO:0030170">
    <property type="term" value="F:pyridoxal phosphate binding"/>
    <property type="evidence" value="ECO:0007669"/>
    <property type="project" value="InterPro"/>
</dbReference>
<dbReference type="PANTHER" id="PTHR11986:SF79">
    <property type="entry name" value="ACETYLORNITHINE AMINOTRANSFERASE, MITOCHONDRIAL"/>
    <property type="match status" value="1"/>
</dbReference>
<comment type="catalytic activity">
    <reaction evidence="5">
        <text>N(2)-acetyl-L-ornithine + 2-oxoglutarate = N-acetyl-L-glutamate 5-semialdehyde + L-glutamate</text>
        <dbReference type="Rhea" id="RHEA:18049"/>
        <dbReference type="ChEBI" id="CHEBI:16810"/>
        <dbReference type="ChEBI" id="CHEBI:29123"/>
        <dbReference type="ChEBI" id="CHEBI:29985"/>
        <dbReference type="ChEBI" id="CHEBI:57805"/>
        <dbReference type="EC" id="2.6.1.11"/>
    </reaction>
</comment>
<dbReference type="InterPro" id="IPR015421">
    <property type="entry name" value="PyrdxlP-dep_Trfase_major"/>
</dbReference>
<dbReference type="OrthoDB" id="9801052at2"/>
<dbReference type="CDD" id="cd00610">
    <property type="entry name" value="OAT_like"/>
    <property type="match status" value="1"/>
</dbReference>
<comment type="similarity">
    <text evidence="5">Belongs to the class-III pyridoxal-phosphate-dependent aminotransferase family. ArgD subfamily.</text>
</comment>
<feature type="binding site" evidence="5">
    <location>
        <position position="138"/>
    </location>
    <ligand>
        <name>N(2)-acetyl-L-ornithine</name>
        <dbReference type="ChEBI" id="CHEBI:57805"/>
    </ligand>
</feature>
<dbReference type="GO" id="GO:0003992">
    <property type="term" value="F:N2-acetyl-L-ornithine:2-oxoglutarate 5-aminotransferase activity"/>
    <property type="evidence" value="ECO:0007669"/>
    <property type="project" value="UniProtKB-UniRule"/>
</dbReference>
<name>A0A1M7LG62_9FIRM</name>
<reference evidence="7" key="1">
    <citation type="submission" date="2016-11" db="EMBL/GenBank/DDBJ databases">
        <authorList>
            <person name="Varghese N."/>
            <person name="Submissions S."/>
        </authorList>
    </citation>
    <scope>NUCLEOTIDE SEQUENCE [LARGE SCALE GENOMIC DNA]</scope>
    <source>
        <strain evidence="7">DSM 18802</strain>
    </source>
</reference>
<feature type="binding site" evidence="5">
    <location>
        <position position="278"/>
    </location>
    <ligand>
        <name>pyridoxal 5'-phosphate</name>
        <dbReference type="ChEBI" id="CHEBI:597326"/>
    </ligand>
</feature>
<keyword evidence="3 5" id="KW-0808">Transferase</keyword>
<dbReference type="GO" id="GO:0005737">
    <property type="term" value="C:cytoplasm"/>
    <property type="evidence" value="ECO:0007669"/>
    <property type="project" value="UniProtKB-SubCell"/>
</dbReference>
<dbReference type="Gene3D" id="3.90.1150.10">
    <property type="entry name" value="Aspartate Aminotransferase, domain 1"/>
    <property type="match status" value="1"/>
</dbReference>
<dbReference type="InterPro" id="IPR004636">
    <property type="entry name" value="AcOrn/SuccOrn_fam"/>
</dbReference>